<dbReference type="PaxDb" id="2850-Phatr25506"/>
<feature type="coiled-coil region" evidence="7">
    <location>
        <begin position="761"/>
        <end position="802"/>
    </location>
</feature>
<evidence type="ECO:0000256" key="5">
    <source>
        <dbReference type="ARBA" id="ARBA00023242"/>
    </source>
</evidence>
<dbReference type="GeneID" id="7197261"/>
<keyword evidence="5" id="KW-0539">Nucleus</keyword>
<dbReference type="RefSeq" id="XP_002177808.1">
    <property type="nucleotide sequence ID" value="XM_002177772.1"/>
</dbReference>
<dbReference type="Gene3D" id="3.30.70.1620">
    <property type="match status" value="1"/>
</dbReference>
<evidence type="ECO:0000259" key="9">
    <source>
        <dbReference type="SMART" id="SM00968"/>
    </source>
</evidence>
<dbReference type="GO" id="GO:0005524">
    <property type="term" value="F:ATP binding"/>
    <property type="evidence" value="ECO:0007669"/>
    <property type="project" value="InterPro"/>
</dbReference>
<dbReference type="Pfam" id="PF02463">
    <property type="entry name" value="SMC_N"/>
    <property type="match status" value="1"/>
</dbReference>
<protein>
    <recommendedName>
        <fullName evidence="9">SMC hinge domain-containing protein</fullName>
    </recommendedName>
</protein>
<sequence length="1237" mass="137863">MPVTSLELENFKSYAGLQTIGPFRDFTSVIGPNGAGKSNLMDAVSFVLGVQSRDLRSTVLADLVFRPPTTIGTTVSTTSTTPALRASATLVYADAVTGAETRFGRTIGVRGVGEYHLDGKVVSWTDYEAALADIGVLVKARNFLVFQGDVEALARKSPAELTALVEQIAGSAGLADDYRQRHADKEQAQQNTVFLLQQQKTLRAERKLLKEQKTEADRFHQLLTEKADVETELYLWILYHLDRDRHERDAVLGELRDERDAHRATEQTHAETLQQAKKQASAARRETGQRQQRRVELAALADRLEPAVIQTTEEIKSLANKLAQDEKQVAKKQTEADTHRERIDAIAKEIADYRTQLTALERDYDEIKANAAPVQLTPEQETRYEALRYQAAAASAAPRHALHAAQRRLEQARAHVATLQHTLQEAQAAQAETARDVQALDTRREKLTKSLANTTQDLQATEHELVQVQGQAQRVQVRRQELDVDIEKLDASLREAKYDSTRSKDEECLVRAIASLQQHFTGVHGRLVDLCRPVSRKFNLAVTVAAGKDMDAIVVDTKQTAFECIKYLREQRVGTATFLPLDSLQTPSPDSTERLRAHVAKDGRYSLVADVIACDDAVHRAVQYAVGNTVVAEDLDAARELCFGSSSSRRGGRSEGNSPQSRVKAVTLGGAVISKAGTMTGGVTRDEDSKSGRWDAQNLHKIQEQKAQLEAEREALDTGGASNRRSGVGAGGSLGHASKIEELRNKVGNLRNKDQYSKSDLEFTKKQLEEKTVLLKSTEKQLAKLEKQVAAGEKEFSKANTAVQKGIAAVKAAEDELLGDFRDETGLRDLNAYEEAIGKSRDEFNERKRTFMEHIAQLEQQTKYESGRDLQQPIVRIEKRIKERKAALAKAKKKESELRKKVDEAKANLAEAEIKVEEAIDNEKKFEEQVQDAQSALTEAQNERIRIDKAIGSEETALERLRAKLHDTLQKAHVEEVLLPRVGDDNASQASSVDFSRMPSPLKQRMSDRDEKRMRKEFEDKLAKIAANIESITPNMKASEAFSTITDRLKGSSSDYEKSKEKSAKAAQAFQRVKAKRAKLFNEAFNHIDEALKTIYTDMTKSSKHPLGGNAYLSLDDAEEPYKGGIKFNAMPPMKRFRDMEQLSGGEKTVAALSLLFAIHSFHPAPFFIMDEIDAALDNVNLRKVCNYIKQRSQTDFQCIVISLKDMFYEHSQGLVGIYRDVGTNSSHTLTLDLTKF</sequence>
<dbReference type="InParanoid" id="B7FTA5"/>
<dbReference type="PANTHER" id="PTHR18937:SF12">
    <property type="entry name" value="STRUCTURAL MAINTENANCE OF CHROMOSOMES PROTEIN"/>
    <property type="match status" value="1"/>
</dbReference>
<dbReference type="InterPro" id="IPR027417">
    <property type="entry name" value="P-loop_NTPase"/>
</dbReference>
<dbReference type="STRING" id="556484.B7FTA5"/>
<evidence type="ECO:0000256" key="1">
    <source>
        <dbReference type="ARBA" id="ARBA00004123"/>
    </source>
</evidence>
<dbReference type="InterPro" id="IPR003395">
    <property type="entry name" value="RecF/RecN/SMC_N"/>
</dbReference>
<feature type="region of interest" description="Disordered" evidence="8">
    <location>
        <begin position="259"/>
        <end position="291"/>
    </location>
</feature>
<dbReference type="SUPFAM" id="SSF52540">
    <property type="entry name" value="P-loop containing nucleoside triphosphate hydrolases"/>
    <property type="match status" value="1"/>
</dbReference>
<feature type="compositionally biased region" description="Basic and acidic residues" evidence="8">
    <location>
        <begin position="259"/>
        <end position="269"/>
    </location>
</feature>
<dbReference type="SUPFAM" id="SSF75553">
    <property type="entry name" value="Smc hinge domain"/>
    <property type="match status" value="1"/>
</dbReference>
<evidence type="ECO:0000313" key="11">
    <source>
        <dbReference type="Proteomes" id="UP000000759"/>
    </source>
</evidence>
<gene>
    <name evidence="10" type="primary">SMC1</name>
    <name evidence="10" type="ORF">PHATRDRAFT_25506</name>
</gene>
<evidence type="ECO:0000313" key="10">
    <source>
        <dbReference type="EMBL" id="EEC50622.1"/>
    </source>
</evidence>
<evidence type="ECO:0000256" key="6">
    <source>
        <dbReference type="ARBA" id="ARBA00023306"/>
    </source>
</evidence>
<feature type="non-terminal residue" evidence="10">
    <location>
        <position position="1237"/>
    </location>
</feature>
<comment type="subcellular location">
    <subcellularLocation>
        <location evidence="1">Nucleus</location>
    </subcellularLocation>
</comment>
<feature type="coiled-coil region" evidence="7">
    <location>
        <begin position="841"/>
        <end position="943"/>
    </location>
</feature>
<accession>B7FTA5</accession>
<dbReference type="OrthoDB" id="5575062at2759"/>
<feature type="region of interest" description="Disordered" evidence="8">
    <location>
        <begin position="985"/>
        <end position="1012"/>
    </location>
</feature>
<keyword evidence="3" id="KW-0498">Mitosis</keyword>
<dbReference type="InterPro" id="IPR010935">
    <property type="entry name" value="SMC_hinge"/>
</dbReference>
<reference evidence="10 11" key="1">
    <citation type="journal article" date="2008" name="Nature">
        <title>The Phaeodactylum genome reveals the evolutionary history of diatom genomes.</title>
        <authorList>
            <person name="Bowler C."/>
            <person name="Allen A.E."/>
            <person name="Badger J.H."/>
            <person name="Grimwood J."/>
            <person name="Jabbari K."/>
            <person name="Kuo A."/>
            <person name="Maheswari U."/>
            <person name="Martens C."/>
            <person name="Maumus F."/>
            <person name="Otillar R.P."/>
            <person name="Rayko E."/>
            <person name="Salamov A."/>
            <person name="Vandepoele K."/>
            <person name="Beszteri B."/>
            <person name="Gruber A."/>
            <person name="Heijde M."/>
            <person name="Katinka M."/>
            <person name="Mock T."/>
            <person name="Valentin K."/>
            <person name="Verret F."/>
            <person name="Berges J.A."/>
            <person name="Brownlee C."/>
            <person name="Cadoret J.P."/>
            <person name="Chiovitti A."/>
            <person name="Choi C.J."/>
            <person name="Coesel S."/>
            <person name="De Martino A."/>
            <person name="Detter J.C."/>
            <person name="Durkin C."/>
            <person name="Falciatore A."/>
            <person name="Fournet J."/>
            <person name="Haruta M."/>
            <person name="Huysman M.J."/>
            <person name="Jenkins B.D."/>
            <person name="Jiroutova K."/>
            <person name="Jorgensen R.E."/>
            <person name="Joubert Y."/>
            <person name="Kaplan A."/>
            <person name="Kroger N."/>
            <person name="Kroth P.G."/>
            <person name="La Roche J."/>
            <person name="Lindquist E."/>
            <person name="Lommer M."/>
            <person name="Martin-Jezequel V."/>
            <person name="Lopez P.J."/>
            <person name="Lucas S."/>
            <person name="Mangogna M."/>
            <person name="McGinnis K."/>
            <person name="Medlin L.K."/>
            <person name="Montsant A."/>
            <person name="Oudot-Le Secq M.P."/>
            <person name="Napoli C."/>
            <person name="Obornik M."/>
            <person name="Parker M.S."/>
            <person name="Petit J.L."/>
            <person name="Porcel B.M."/>
            <person name="Poulsen N."/>
            <person name="Robison M."/>
            <person name="Rychlewski L."/>
            <person name="Rynearson T.A."/>
            <person name="Schmutz J."/>
            <person name="Shapiro H."/>
            <person name="Siaut M."/>
            <person name="Stanley M."/>
            <person name="Sussman M.R."/>
            <person name="Taylor A.R."/>
            <person name="Vardi A."/>
            <person name="von Dassow P."/>
            <person name="Vyverman W."/>
            <person name="Willis A."/>
            <person name="Wyrwicz L.S."/>
            <person name="Rokhsar D.S."/>
            <person name="Weissenbach J."/>
            <person name="Armbrust E.V."/>
            <person name="Green B.R."/>
            <person name="Van de Peer Y."/>
            <person name="Grigoriev I.V."/>
        </authorList>
    </citation>
    <scope>NUCLEOTIDE SEQUENCE [LARGE SCALE GENOMIC DNA]</scope>
    <source>
        <strain evidence="10 11">CCAP 1055/1</strain>
    </source>
</reference>
<dbReference type="Pfam" id="PF06470">
    <property type="entry name" value="SMC_hinge"/>
    <property type="match status" value="1"/>
</dbReference>
<dbReference type="GO" id="GO:0007062">
    <property type="term" value="P:sister chromatid cohesion"/>
    <property type="evidence" value="ECO:0007669"/>
    <property type="project" value="TreeGrafter"/>
</dbReference>
<dbReference type="SMART" id="SM00968">
    <property type="entry name" value="SMC_hinge"/>
    <property type="match status" value="1"/>
</dbReference>
<dbReference type="InterPro" id="IPR036277">
    <property type="entry name" value="SMC_hinge_sf"/>
</dbReference>
<dbReference type="AlphaFoldDB" id="B7FTA5"/>
<dbReference type="PANTHER" id="PTHR18937">
    <property type="entry name" value="STRUCTURAL MAINTENANCE OF CHROMOSOMES SMC FAMILY MEMBER"/>
    <property type="match status" value="1"/>
</dbReference>
<evidence type="ECO:0000256" key="7">
    <source>
        <dbReference type="SAM" id="Coils"/>
    </source>
</evidence>
<evidence type="ECO:0000256" key="8">
    <source>
        <dbReference type="SAM" id="MobiDB-lite"/>
    </source>
</evidence>
<name>B7FTA5_PHATC</name>
<feature type="coiled-coil region" evidence="7">
    <location>
        <begin position="402"/>
        <end position="478"/>
    </location>
</feature>
<dbReference type="Gene3D" id="1.20.1060.20">
    <property type="match status" value="1"/>
</dbReference>
<dbReference type="InterPro" id="IPR024704">
    <property type="entry name" value="SMC"/>
</dbReference>
<dbReference type="GO" id="GO:0016887">
    <property type="term" value="F:ATP hydrolysis activity"/>
    <property type="evidence" value="ECO:0007669"/>
    <property type="project" value="InterPro"/>
</dbReference>
<dbReference type="EMBL" id="CM000606">
    <property type="protein sequence ID" value="EEC50622.1"/>
    <property type="molecule type" value="Genomic_DNA"/>
</dbReference>
<keyword evidence="6" id="KW-0131">Cell cycle</keyword>
<dbReference type="Proteomes" id="UP000000759">
    <property type="component" value="Chromosome 2"/>
</dbReference>
<reference evidence="11" key="2">
    <citation type="submission" date="2008-08" db="EMBL/GenBank/DDBJ databases">
        <authorList>
            <consortium name="Diatom Consortium"/>
            <person name="Grigoriev I."/>
            <person name="Grimwood J."/>
            <person name="Kuo A."/>
            <person name="Otillar R.P."/>
            <person name="Salamov A."/>
            <person name="Detter J.C."/>
            <person name="Lindquist E."/>
            <person name="Shapiro H."/>
            <person name="Lucas S."/>
            <person name="Glavina del Rio T."/>
            <person name="Pitluck S."/>
            <person name="Rokhsar D."/>
            <person name="Bowler C."/>
        </authorList>
    </citation>
    <scope>GENOME REANNOTATION</scope>
    <source>
        <strain evidence="11">CCAP 1055/1</strain>
    </source>
</reference>
<evidence type="ECO:0000256" key="3">
    <source>
        <dbReference type="ARBA" id="ARBA00022776"/>
    </source>
</evidence>
<evidence type="ECO:0000256" key="4">
    <source>
        <dbReference type="ARBA" id="ARBA00023054"/>
    </source>
</evidence>
<keyword evidence="2" id="KW-0132">Cell division</keyword>
<dbReference type="GO" id="GO:0003677">
    <property type="term" value="F:DNA binding"/>
    <property type="evidence" value="ECO:0007669"/>
    <property type="project" value="TreeGrafter"/>
</dbReference>
<keyword evidence="4 7" id="KW-0175">Coiled coil</keyword>
<dbReference type="KEGG" id="pti:PHATRDRAFT_25506"/>
<dbReference type="GO" id="GO:0008278">
    <property type="term" value="C:cohesin complex"/>
    <property type="evidence" value="ECO:0007669"/>
    <property type="project" value="TreeGrafter"/>
</dbReference>
<dbReference type="GO" id="GO:0051301">
    <property type="term" value="P:cell division"/>
    <property type="evidence" value="ECO:0007669"/>
    <property type="project" value="UniProtKB-KW"/>
</dbReference>
<feature type="region of interest" description="Disordered" evidence="8">
    <location>
        <begin position="708"/>
        <end position="739"/>
    </location>
</feature>
<organism evidence="10 11">
    <name type="scientific">Phaeodactylum tricornutum (strain CCAP 1055/1)</name>
    <dbReference type="NCBI Taxonomy" id="556484"/>
    <lineage>
        <taxon>Eukaryota</taxon>
        <taxon>Sar</taxon>
        <taxon>Stramenopiles</taxon>
        <taxon>Ochrophyta</taxon>
        <taxon>Bacillariophyta</taxon>
        <taxon>Bacillariophyceae</taxon>
        <taxon>Bacillariophycidae</taxon>
        <taxon>Naviculales</taxon>
        <taxon>Phaeodactylaceae</taxon>
        <taxon>Phaeodactylum</taxon>
    </lineage>
</organism>
<feature type="domain" description="SMC hinge" evidence="9">
    <location>
        <begin position="521"/>
        <end position="642"/>
    </location>
</feature>
<dbReference type="eggNOG" id="KOG0018">
    <property type="taxonomic scope" value="Eukaryota"/>
</dbReference>
<dbReference type="Gene3D" id="3.40.50.300">
    <property type="entry name" value="P-loop containing nucleotide triphosphate hydrolases"/>
    <property type="match status" value="2"/>
</dbReference>
<evidence type="ECO:0000256" key="2">
    <source>
        <dbReference type="ARBA" id="ARBA00022618"/>
    </source>
</evidence>
<keyword evidence="11" id="KW-1185">Reference proteome</keyword>
<proteinExistence type="predicted"/>
<dbReference type="GO" id="GO:0005634">
    <property type="term" value="C:nucleus"/>
    <property type="evidence" value="ECO:0007669"/>
    <property type="project" value="UniProtKB-SubCell"/>
</dbReference>
<dbReference type="PIRSF" id="PIRSF005719">
    <property type="entry name" value="SMC"/>
    <property type="match status" value="1"/>
</dbReference>